<gene>
    <name evidence="2" type="ORF">SAMN02745131_01218</name>
</gene>
<name>A0A1M4WTN6_9BACT</name>
<sequence>MGFKILIGIIIFLVLIQFIQPSHNNGTAEAATDITHTIPVPDTVMTLLKVSCYDCHSNHTEYPWYSKITPVNWWLNNHINEGKRELNFSTFSTGSYKRKDKKMKEISEQLDKHEMPLDSYLWIHTNAKLNDAQRKMIIDWTKTSREKIMQDSLANKRM</sequence>
<evidence type="ECO:0000259" key="1">
    <source>
        <dbReference type="SMART" id="SM01235"/>
    </source>
</evidence>
<reference evidence="2 3" key="1">
    <citation type="submission" date="2016-11" db="EMBL/GenBank/DDBJ databases">
        <authorList>
            <person name="Jaros S."/>
            <person name="Januszkiewicz K."/>
            <person name="Wedrychowicz H."/>
        </authorList>
    </citation>
    <scope>NUCLEOTIDE SEQUENCE [LARGE SCALE GENOMIC DNA]</scope>
    <source>
        <strain evidence="2 3">DSM 18119</strain>
    </source>
</reference>
<organism evidence="2 3">
    <name type="scientific">Flavisolibacter ginsengisoli DSM 18119</name>
    <dbReference type="NCBI Taxonomy" id="1121884"/>
    <lineage>
        <taxon>Bacteria</taxon>
        <taxon>Pseudomonadati</taxon>
        <taxon>Bacteroidota</taxon>
        <taxon>Chitinophagia</taxon>
        <taxon>Chitinophagales</taxon>
        <taxon>Chitinophagaceae</taxon>
        <taxon>Flavisolibacter</taxon>
    </lineage>
</organism>
<accession>A0A1M4WTN6</accession>
<dbReference type="EMBL" id="FQUU01000004">
    <property type="protein sequence ID" value="SHE84574.1"/>
    <property type="molecule type" value="Genomic_DNA"/>
</dbReference>
<dbReference type="InterPro" id="IPR025992">
    <property type="entry name" value="Haem-bd"/>
</dbReference>
<dbReference type="AlphaFoldDB" id="A0A1M4WTN6"/>
<feature type="domain" description="Haem-binding" evidence="1">
    <location>
        <begin position="10"/>
        <end position="145"/>
    </location>
</feature>
<dbReference type="Pfam" id="PF14376">
    <property type="entry name" value="Haem_bd"/>
    <property type="match status" value="1"/>
</dbReference>
<dbReference type="RefSeq" id="WP_072834443.1">
    <property type="nucleotide sequence ID" value="NZ_FQUU01000004.1"/>
</dbReference>
<keyword evidence="3" id="KW-1185">Reference proteome</keyword>
<dbReference type="STRING" id="1121884.SAMN02745131_01218"/>
<protein>
    <submittedName>
        <fullName evidence="2">Haem-binding domain-containing protein</fullName>
    </submittedName>
</protein>
<dbReference type="SMART" id="SM01235">
    <property type="entry name" value="Haem_bd"/>
    <property type="match status" value="1"/>
</dbReference>
<dbReference type="OrthoDB" id="196738at2"/>
<dbReference type="Proteomes" id="UP000184048">
    <property type="component" value="Unassembled WGS sequence"/>
</dbReference>
<proteinExistence type="predicted"/>
<evidence type="ECO:0000313" key="3">
    <source>
        <dbReference type="Proteomes" id="UP000184048"/>
    </source>
</evidence>
<evidence type="ECO:0000313" key="2">
    <source>
        <dbReference type="EMBL" id="SHE84574.1"/>
    </source>
</evidence>